<reference evidence="1" key="1">
    <citation type="submission" date="2021-05" db="EMBL/GenBank/DDBJ databases">
        <authorList>
            <person name="Pan Q."/>
            <person name="Jouanno E."/>
            <person name="Zahm M."/>
            <person name="Klopp C."/>
            <person name="Cabau C."/>
            <person name="Louis A."/>
            <person name="Berthelot C."/>
            <person name="Parey E."/>
            <person name="Roest Crollius H."/>
            <person name="Montfort J."/>
            <person name="Robinson-Rechavi M."/>
            <person name="Bouchez O."/>
            <person name="Lampietro C."/>
            <person name="Lopez Roques C."/>
            <person name="Donnadieu C."/>
            <person name="Postlethwait J."/>
            <person name="Bobe J."/>
            <person name="Dillon D."/>
            <person name="Chandos A."/>
            <person name="von Hippel F."/>
            <person name="Guiguen Y."/>
        </authorList>
    </citation>
    <scope>NUCLEOTIDE SEQUENCE</scope>
    <source>
        <strain evidence="1">YG-Jan2019</strain>
    </source>
</reference>
<keyword evidence="2" id="KW-1185">Reference proteome</keyword>
<proteinExistence type="predicted"/>
<protein>
    <submittedName>
        <fullName evidence="1">Uncharacterized protein</fullName>
    </submittedName>
</protein>
<gene>
    <name evidence="1" type="ORF">DPEC_G00291620</name>
</gene>
<name>A0ACC2FHI0_DALPE</name>
<comment type="caution">
    <text evidence="1">The sequence shown here is derived from an EMBL/GenBank/DDBJ whole genome shotgun (WGS) entry which is preliminary data.</text>
</comment>
<sequence length="106" mass="11829">MCKWVEKWKRHRDSESLRSSLTRRSDRPADGVQQSPVSPADPGSPAHSTVKLSPSDDRCHRAIAMATRTTSTGRWRGGRHHAGADLEPTWVTVNNTKRGEDELQAN</sequence>
<organism evidence="1 2">
    <name type="scientific">Dallia pectoralis</name>
    <name type="common">Alaska blackfish</name>
    <dbReference type="NCBI Taxonomy" id="75939"/>
    <lineage>
        <taxon>Eukaryota</taxon>
        <taxon>Metazoa</taxon>
        <taxon>Chordata</taxon>
        <taxon>Craniata</taxon>
        <taxon>Vertebrata</taxon>
        <taxon>Euteleostomi</taxon>
        <taxon>Actinopterygii</taxon>
        <taxon>Neopterygii</taxon>
        <taxon>Teleostei</taxon>
        <taxon>Protacanthopterygii</taxon>
        <taxon>Esociformes</taxon>
        <taxon>Umbridae</taxon>
        <taxon>Dallia</taxon>
    </lineage>
</organism>
<dbReference type="Proteomes" id="UP001157502">
    <property type="component" value="Chromosome 27"/>
</dbReference>
<evidence type="ECO:0000313" key="1">
    <source>
        <dbReference type="EMBL" id="KAJ7990893.1"/>
    </source>
</evidence>
<accession>A0ACC2FHI0</accession>
<evidence type="ECO:0000313" key="2">
    <source>
        <dbReference type="Proteomes" id="UP001157502"/>
    </source>
</evidence>
<dbReference type="EMBL" id="CM055754">
    <property type="protein sequence ID" value="KAJ7990893.1"/>
    <property type="molecule type" value="Genomic_DNA"/>
</dbReference>